<organism evidence="1 2">
    <name type="scientific">Mycobacterium asiaticum</name>
    <dbReference type="NCBI Taxonomy" id="1790"/>
    <lineage>
        <taxon>Bacteria</taxon>
        <taxon>Bacillati</taxon>
        <taxon>Actinomycetota</taxon>
        <taxon>Actinomycetes</taxon>
        <taxon>Mycobacteriales</taxon>
        <taxon>Mycobacteriaceae</taxon>
        <taxon>Mycobacterium</taxon>
    </lineage>
</organism>
<dbReference type="PANTHER" id="PTHR33973">
    <property type="entry name" value="OS07G0153300 PROTEIN"/>
    <property type="match status" value="1"/>
</dbReference>
<protein>
    <recommendedName>
        <fullName evidence="3">DUF1365 domain-containing protein</fullName>
    </recommendedName>
</protein>
<proteinExistence type="predicted"/>
<evidence type="ECO:0008006" key="3">
    <source>
        <dbReference type="Google" id="ProtNLM"/>
    </source>
</evidence>
<comment type="caution">
    <text evidence="1">The sequence shown here is derived from an EMBL/GenBank/DDBJ whole genome shotgun (WGS) entry which is preliminary data.</text>
</comment>
<dbReference type="AlphaFoldDB" id="A0A1A3KD08"/>
<reference evidence="1 2" key="1">
    <citation type="submission" date="2016-06" db="EMBL/GenBank/DDBJ databases">
        <authorList>
            <person name="Kjaerup R.B."/>
            <person name="Dalgaard T.S."/>
            <person name="Juul-Madsen H.R."/>
        </authorList>
    </citation>
    <scope>NUCLEOTIDE SEQUENCE [LARGE SCALE GENOMIC DNA]</scope>
    <source>
        <strain evidence="1 2">1276495.2</strain>
    </source>
</reference>
<evidence type="ECO:0000313" key="1">
    <source>
        <dbReference type="EMBL" id="OBJ82294.1"/>
    </source>
</evidence>
<dbReference type="Pfam" id="PF07103">
    <property type="entry name" value="DUF1365"/>
    <property type="match status" value="1"/>
</dbReference>
<gene>
    <name evidence="1" type="ORF">A5640_21570</name>
</gene>
<dbReference type="PANTHER" id="PTHR33973:SF4">
    <property type="entry name" value="OS07G0153300 PROTEIN"/>
    <property type="match status" value="1"/>
</dbReference>
<dbReference type="RefSeq" id="WP_065141358.1">
    <property type="nucleotide sequence ID" value="NZ_LZLM01000113.1"/>
</dbReference>
<sequence>MQQTAAPVVYRTTIRHARRVPVHRSVEYRSYSWYVDIDRLPRLPWWVRPFARLDGSLRQRLEGLFADRDIALPDGPITALLQASGFGYAANPLSIFWCHDRDGQLRHVVADMHDGHGGRRTYLLPPADGLVLVREQSSVSLNPGAPHYLVSAPQPGRAVDIRVSRHHGRRLTFTAALRGERLPAPASRIAVLHLLSPLAPLIVTSRVRMQGFKAWLRRVPVVRQ</sequence>
<name>A0A1A3KD08_MYCAS</name>
<accession>A0A1A3KD08</accession>
<evidence type="ECO:0000313" key="2">
    <source>
        <dbReference type="Proteomes" id="UP000093925"/>
    </source>
</evidence>
<dbReference type="EMBL" id="LZLM01000113">
    <property type="protein sequence ID" value="OBJ82294.1"/>
    <property type="molecule type" value="Genomic_DNA"/>
</dbReference>
<dbReference type="InterPro" id="IPR010775">
    <property type="entry name" value="DUF1365"/>
</dbReference>
<dbReference type="Proteomes" id="UP000093925">
    <property type="component" value="Unassembled WGS sequence"/>
</dbReference>